<sequence length="805" mass="86077">MASATAQLSPPFPPSNAPVPPPTFSSSPPPSSPSQERWCSGEGKGSYHDVSGEGQGQGSEPMVSDEVQGSGPVATSGWVKNMAMLPPCSTEPSRAWIWQPIILHKVGGNQKPFYNTLWSQTIPDIIILEKPEKHDCTTGNLPPPSSHLPPLDLAPPPPPSPPASGKPPMASPTPSHVSATPANTPATAGTEDRRWLGDLDSPLSSDSSSDNSFAAAVQRALAPPASPVSPAETAVQPQPQPGRRFNASPVRFPEPAPSPLRRPASRAAAAGPSKGAPSHRPSPAPAAPLRSAAPRVDADGFVQPHGRLYRRRNRRSASPPSPLPPPPPHYGRPVPADLWGLCFNCCRPGHKAVECWYPSRCLRCHEEGHRAADVALCMRQHSPPAVEDPRPAQRRRASSPPPPPPRQAPRPAPAPPTTNLARQPHDSARTPAMDNRDPLVSGRATPATPLANNQVAPASAPAAGVAAQHAPPSLEELMHHRPERTLFYICRSPTISEAESTLADAVTVMIVGSWPAVSRAQLAEFISARFSIAPDSFDIYDYAPEDFLVHFSNNDDRNRTLAVAGVLSAPTFKCTIKPWTRLAHAQACICHYRAVVDIYGMPPNASCLGTVSSILAPCSVYERILTERSDRSKFRVAVWTQDPTTIPFSSVLFVEEPSPNAAGDDTQLNMLAYNLSIKVREVTRVPSVPPPSPSPSPSSNRGDYGSRHGSRRQYDSSHSNGRSVNFPDHGRDGKGAPPRFSRFQGQPRHWQVINISSSASSGSSPTPSSRPPAASSVVASASSTAPSSRRRRRGKKDRKRTTATC</sequence>
<evidence type="ECO:0000313" key="4">
    <source>
        <dbReference type="EMBL" id="KAK1663147.1"/>
    </source>
</evidence>
<organism evidence="4 5">
    <name type="scientific">Lolium multiflorum</name>
    <name type="common">Italian ryegrass</name>
    <name type="synonym">Lolium perenne subsp. multiflorum</name>
    <dbReference type="NCBI Taxonomy" id="4521"/>
    <lineage>
        <taxon>Eukaryota</taxon>
        <taxon>Viridiplantae</taxon>
        <taxon>Streptophyta</taxon>
        <taxon>Embryophyta</taxon>
        <taxon>Tracheophyta</taxon>
        <taxon>Spermatophyta</taxon>
        <taxon>Magnoliopsida</taxon>
        <taxon>Liliopsida</taxon>
        <taxon>Poales</taxon>
        <taxon>Poaceae</taxon>
        <taxon>BOP clade</taxon>
        <taxon>Pooideae</taxon>
        <taxon>Poodae</taxon>
        <taxon>Poeae</taxon>
        <taxon>Poeae Chloroplast Group 2 (Poeae type)</taxon>
        <taxon>Loliodinae</taxon>
        <taxon>Loliinae</taxon>
        <taxon>Lolium</taxon>
    </lineage>
</organism>
<feature type="compositionally biased region" description="Low complexity" evidence="2">
    <location>
        <begin position="179"/>
        <end position="189"/>
    </location>
</feature>
<dbReference type="InterPro" id="IPR036875">
    <property type="entry name" value="Znf_CCHC_sf"/>
</dbReference>
<reference evidence="4" key="1">
    <citation type="submission" date="2023-07" db="EMBL/GenBank/DDBJ databases">
        <title>A chromosome-level genome assembly of Lolium multiflorum.</title>
        <authorList>
            <person name="Chen Y."/>
            <person name="Copetti D."/>
            <person name="Kolliker R."/>
            <person name="Studer B."/>
        </authorList>
    </citation>
    <scope>NUCLEOTIDE SEQUENCE</scope>
    <source>
        <strain evidence="4">02402/16</strain>
        <tissue evidence="4">Leaf</tissue>
    </source>
</reference>
<keyword evidence="1" id="KW-0863">Zinc-finger</keyword>
<name>A0AAD8SRH8_LOLMU</name>
<evidence type="ECO:0000256" key="2">
    <source>
        <dbReference type="SAM" id="MobiDB-lite"/>
    </source>
</evidence>
<feature type="domain" description="CCHC-type" evidence="3">
    <location>
        <begin position="342"/>
        <end position="355"/>
    </location>
</feature>
<keyword evidence="5" id="KW-1185">Reference proteome</keyword>
<dbReference type="GO" id="GO:0008270">
    <property type="term" value="F:zinc ion binding"/>
    <property type="evidence" value="ECO:0007669"/>
    <property type="project" value="UniProtKB-KW"/>
</dbReference>
<accession>A0AAD8SRH8</accession>
<comment type="caution">
    <text evidence="4">The sequence shown here is derived from an EMBL/GenBank/DDBJ whole genome shotgun (WGS) entry which is preliminary data.</text>
</comment>
<dbReference type="PROSITE" id="PS50158">
    <property type="entry name" value="ZF_CCHC"/>
    <property type="match status" value="1"/>
</dbReference>
<dbReference type="SUPFAM" id="SSF57756">
    <property type="entry name" value="Retrovirus zinc finger-like domains"/>
    <property type="match status" value="1"/>
</dbReference>
<dbReference type="EMBL" id="JAUUTY010000003">
    <property type="protein sequence ID" value="KAK1663147.1"/>
    <property type="molecule type" value="Genomic_DNA"/>
</dbReference>
<proteinExistence type="predicted"/>
<keyword evidence="1" id="KW-0479">Metal-binding</keyword>
<dbReference type="InterPro" id="IPR053253">
    <property type="entry name" value="Sex_diff_modulator"/>
</dbReference>
<feature type="compositionally biased region" description="Pro residues" evidence="2">
    <location>
        <begin position="141"/>
        <end position="171"/>
    </location>
</feature>
<feature type="compositionally biased region" description="Low complexity" evidence="2">
    <location>
        <begin position="451"/>
        <end position="468"/>
    </location>
</feature>
<dbReference type="PANTHER" id="PTHR33087">
    <property type="entry name" value="OS07G0539200 PROTEIN"/>
    <property type="match status" value="1"/>
</dbReference>
<evidence type="ECO:0000259" key="3">
    <source>
        <dbReference type="PROSITE" id="PS50158"/>
    </source>
</evidence>
<evidence type="ECO:0000256" key="1">
    <source>
        <dbReference type="PROSITE-ProRule" id="PRU00047"/>
    </source>
</evidence>
<feature type="compositionally biased region" description="Pro residues" evidence="2">
    <location>
        <begin position="687"/>
        <end position="696"/>
    </location>
</feature>
<feature type="region of interest" description="Disordered" evidence="2">
    <location>
        <begin position="134"/>
        <end position="329"/>
    </location>
</feature>
<keyword evidence="1" id="KW-0862">Zinc</keyword>
<feature type="compositionally biased region" description="Low complexity" evidence="2">
    <location>
        <begin position="261"/>
        <end position="279"/>
    </location>
</feature>
<dbReference type="PANTHER" id="PTHR33087:SF21">
    <property type="entry name" value="OS03G0782100 PROTEIN"/>
    <property type="match status" value="1"/>
</dbReference>
<dbReference type="AlphaFoldDB" id="A0AAD8SRH8"/>
<feature type="compositionally biased region" description="Low complexity" evidence="2">
    <location>
        <begin position="756"/>
        <end position="787"/>
    </location>
</feature>
<feature type="compositionally biased region" description="Low complexity" evidence="2">
    <location>
        <begin position="198"/>
        <end position="231"/>
    </location>
</feature>
<dbReference type="InterPro" id="IPR001878">
    <property type="entry name" value="Znf_CCHC"/>
</dbReference>
<protein>
    <recommendedName>
        <fullName evidence="3">CCHC-type domain-containing protein</fullName>
    </recommendedName>
</protein>
<dbReference type="Proteomes" id="UP001231189">
    <property type="component" value="Unassembled WGS sequence"/>
</dbReference>
<evidence type="ECO:0000313" key="5">
    <source>
        <dbReference type="Proteomes" id="UP001231189"/>
    </source>
</evidence>
<gene>
    <name evidence="4" type="ORF">QYE76_051306</name>
</gene>
<feature type="region of interest" description="Disordered" evidence="2">
    <location>
        <begin position="684"/>
        <end position="805"/>
    </location>
</feature>
<feature type="region of interest" description="Disordered" evidence="2">
    <location>
        <begin position="1"/>
        <end position="75"/>
    </location>
</feature>
<dbReference type="Gene3D" id="4.10.60.10">
    <property type="entry name" value="Zinc finger, CCHC-type"/>
    <property type="match status" value="1"/>
</dbReference>
<dbReference type="GO" id="GO:0003676">
    <property type="term" value="F:nucleic acid binding"/>
    <property type="evidence" value="ECO:0007669"/>
    <property type="project" value="InterPro"/>
</dbReference>
<feature type="region of interest" description="Disordered" evidence="2">
    <location>
        <begin position="382"/>
        <end position="468"/>
    </location>
</feature>
<feature type="compositionally biased region" description="Basic residues" evidence="2">
    <location>
        <begin position="788"/>
        <end position="805"/>
    </location>
</feature>
<feature type="compositionally biased region" description="Pro residues" evidence="2">
    <location>
        <begin position="10"/>
        <end position="32"/>
    </location>
</feature>
<feature type="compositionally biased region" description="Pro residues" evidence="2">
    <location>
        <begin position="399"/>
        <end position="416"/>
    </location>
</feature>
<dbReference type="SMART" id="SM00343">
    <property type="entry name" value="ZnF_C2HC"/>
    <property type="match status" value="2"/>
</dbReference>
<feature type="compositionally biased region" description="Pro residues" evidence="2">
    <location>
        <begin position="319"/>
        <end position="329"/>
    </location>
</feature>